<evidence type="ECO:0000313" key="3">
    <source>
        <dbReference type="EMBL" id="KZK73994.1"/>
    </source>
</evidence>
<organism evidence="3 4">
    <name type="scientific">Pelodictyon luteolum</name>
    <dbReference type="NCBI Taxonomy" id="1100"/>
    <lineage>
        <taxon>Bacteria</taxon>
        <taxon>Pseudomonadati</taxon>
        <taxon>Chlorobiota</taxon>
        <taxon>Chlorobiia</taxon>
        <taxon>Chlorobiales</taxon>
        <taxon>Chlorobiaceae</taxon>
        <taxon>Chlorobium/Pelodictyon group</taxon>
        <taxon>Pelodictyon</taxon>
    </lineage>
</organism>
<dbReference type="InterPro" id="IPR025524">
    <property type="entry name" value="DUF4412"/>
</dbReference>
<feature type="signal peptide" evidence="1">
    <location>
        <begin position="1"/>
        <end position="22"/>
    </location>
</feature>
<evidence type="ECO:0000256" key="1">
    <source>
        <dbReference type="SAM" id="SignalP"/>
    </source>
</evidence>
<name>A0A165LG39_PELLU</name>
<feature type="domain" description="DUF4412" evidence="2">
    <location>
        <begin position="26"/>
        <end position="216"/>
    </location>
</feature>
<proteinExistence type="predicted"/>
<dbReference type="AlphaFoldDB" id="A0A165LG39"/>
<reference evidence="3 4" key="1">
    <citation type="submission" date="2016-03" db="EMBL/GenBank/DDBJ databases">
        <title>Speciation and ecological success in dimly lit waters: horizontal gene transfer in a green sulfur bacteria bloom unveiled by metagenomic assembly.</title>
        <authorList>
            <person name="Llorens-Mares T."/>
            <person name="Liu Z."/>
            <person name="Allen L.Z."/>
            <person name="Rusch D.B."/>
            <person name="Craig M.T."/>
            <person name="Dupont C.L."/>
            <person name="Bryant D.A."/>
            <person name="Casamayor E.O."/>
        </authorList>
    </citation>
    <scope>NUCLEOTIDE SEQUENCE [LARGE SCALE GENOMIC DNA]</scope>
    <source>
        <strain evidence="3">CIII</strain>
    </source>
</reference>
<gene>
    <name evidence="3" type="ORF">A3K90_07180</name>
</gene>
<protein>
    <recommendedName>
        <fullName evidence="2">DUF4412 domain-containing protein</fullName>
    </recommendedName>
</protein>
<sequence>MNRLLTLLLILLSSILTGRATAAATFTGVMEMLLTMPSGKAEVTYYFGDRAQKMEMFVQLQRVPDPLRTAVITKAAKPDEAIIINHDTGSWSPVNLRTAAENATLLDFDSNYTLERLPNTTLKGYPCRHIRLKSSTERLELWVAEGLGDFSTFRILQSQNPRLSNTSLSRTLKKAGVEGFPVRIIQSSGGTTNRMELVQVWPKKLSDSEFRVPGGYRKVIMDEAPISQDRKAHLKNLMEKMKKFEQ</sequence>
<keyword evidence="1" id="KW-0732">Signal</keyword>
<accession>A0A165LG39</accession>
<dbReference type="EMBL" id="LVWG01000032">
    <property type="protein sequence ID" value="KZK73994.1"/>
    <property type="molecule type" value="Genomic_DNA"/>
</dbReference>
<dbReference type="Proteomes" id="UP000076481">
    <property type="component" value="Unassembled WGS sequence"/>
</dbReference>
<dbReference type="RefSeq" id="WP_303681795.1">
    <property type="nucleotide sequence ID" value="NZ_LVWG01000032.1"/>
</dbReference>
<feature type="chain" id="PRO_5007861641" description="DUF4412 domain-containing protein" evidence="1">
    <location>
        <begin position="23"/>
        <end position="246"/>
    </location>
</feature>
<comment type="caution">
    <text evidence="3">The sequence shown here is derived from an EMBL/GenBank/DDBJ whole genome shotgun (WGS) entry which is preliminary data.</text>
</comment>
<dbReference type="Pfam" id="PF14371">
    <property type="entry name" value="DUF4412"/>
    <property type="match status" value="1"/>
</dbReference>
<evidence type="ECO:0000313" key="4">
    <source>
        <dbReference type="Proteomes" id="UP000076481"/>
    </source>
</evidence>
<evidence type="ECO:0000259" key="2">
    <source>
        <dbReference type="Pfam" id="PF14371"/>
    </source>
</evidence>